<accession>A0A6A5XB10</accession>
<dbReference type="GeneID" id="54281315"/>
<dbReference type="EMBL" id="ML978077">
    <property type="protein sequence ID" value="KAF2010131.1"/>
    <property type="molecule type" value="Genomic_DNA"/>
</dbReference>
<dbReference type="OrthoDB" id="5423551at2759"/>
<dbReference type="RefSeq" id="XP_033378470.1">
    <property type="nucleotide sequence ID" value="XM_033523918.1"/>
</dbReference>
<gene>
    <name evidence="1" type="ORF">BU24DRAFT_356902</name>
</gene>
<dbReference type="Proteomes" id="UP000799778">
    <property type="component" value="Unassembled WGS sequence"/>
</dbReference>
<sequence length="269" mass="30354">MPKEVAASTVTEFEPYAPSTTTASASRSTFTGDASYPVFPNANYISRFAIIADYLSDITHLDTDLLNRCYLPSRPHRYVEPRNQTKREDSWIYIKIEKPDYQEDSPPCHRQGAINTNCRLQNTNGTFSGLRKYEDNFDEQQHCFCEKYPFFEATLGCQKCLEMHGGIEGWHWFPESYISAAADAYCSENPPTKEFFDYMLDWKATAAEAQIPSTTAEDLLGTRTEVSLYYTASPTTGSKKNTSMAEPRARGLGWVWTVACISVVIGALM</sequence>
<evidence type="ECO:0000313" key="1">
    <source>
        <dbReference type="EMBL" id="KAF2010131.1"/>
    </source>
</evidence>
<protein>
    <submittedName>
        <fullName evidence="1">Uncharacterized protein</fullName>
    </submittedName>
</protein>
<proteinExistence type="predicted"/>
<evidence type="ECO:0000313" key="2">
    <source>
        <dbReference type="Proteomes" id="UP000799778"/>
    </source>
</evidence>
<name>A0A6A5XB10_9PLEO</name>
<reference evidence="1" key="1">
    <citation type="journal article" date="2020" name="Stud. Mycol.">
        <title>101 Dothideomycetes genomes: a test case for predicting lifestyles and emergence of pathogens.</title>
        <authorList>
            <person name="Haridas S."/>
            <person name="Albert R."/>
            <person name="Binder M."/>
            <person name="Bloem J."/>
            <person name="Labutti K."/>
            <person name="Salamov A."/>
            <person name="Andreopoulos B."/>
            <person name="Baker S."/>
            <person name="Barry K."/>
            <person name="Bills G."/>
            <person name="Bluhm B."/>
            <person name="Cannon C."/>
            <person name="Castanera R."/>
            <person name="Culley D."/>
            <person name="Daum C."/>
            <person name="Ezra D."/>
            <person name="Gonzalez J."/>
            <person name="Henrissat B."/>
            <person name="Kuo A."/>
            <person name="Liang C."/>
            <person name="Lipzen A."/>
            <person name="Lutzoni F."/>
            <person name="Magnuson J."/>
            <person name="Mondo S."/>
            <person name="Nolan M."/>
            <person name="Ohm R."/>
            <person name="Pangilinan J."/>
            <person name="Park H.-J."/>
            <person name="Ramirez L."/>
            <person name="Alfaro M."/>
            <person name="Sun H."/>
            <person name="Tritt A."/>
            <person name="Yoshinaga Y."/>
            <person name="Zwiers L.-H."/>
            <person name="Turgeon B."/>
            <person name="Goodwin S."/>
            <person name="Spatafora J."/>
            <person name="Crous P."/>
            <person name="Grigoriev I."/>
        </authorList>
    </citation>
    <scope>NUCLEOTIDE SEQUENCE</scope>
    <source>
        <strain evidence="1">CBS 175.79</strain>
    </source>
</reference>
<organism evidence="1 2">
    <name type="scientific">Aaosphaeria arxii CBS 175.79</name>
    <dbReference type="NCBI Taxonomy" id="1450172"/>
    <lineage>
        <taxon>Eukaryota</taxon>
        <taxon>Fungi</taxon>
        <taxon>Dikarya</taxon>
        <taxon>Ascomycota</taxon>
        <taxon>Pezizomycotina</taxon>
        <taxon>Dothideomycetes</taxon>
        <taxon>Pleosporomycetidae</taxon>
        <taxon>Pleosporales</taxon>
        <taxon>Pleosporales incertae sedis</taxon>
        <taxon>Aaosphaeria</taxon>
    </lineage>
</organism>
<keyword evidence="2" id="KW-1185">Reference proteome</keyword>
<dbReference type="AlphaFoldDB" id="A0A6A5XB10"/>